<dbReference type="GO" id="GO:0010181">
    <property type="term" value="F:FMN binding"/>
    <property type="evidence" value="ECO:0007669"/>
    <property type="project" value="TreeGrafter"/>
</dbReference>
<dbReference type="EMBL" id="LXSF01000003">
    <property type="protein sequence ID" value="OAM17062.1"/>
    <property type="molecule type" value="Genomic_DNA"/>
</dbReference>
<dbReference type="PANTHER" id="PTHR47307">
    <property type="entry name" value="GLUTATHIONE-REGULATED POTASSIUM-EFFLUX SYSTEM ANCILLARY PROTEIN KEFG"/>
    <property type="match status" value="1"/>
</dbReference>
<proteinExistence type="predicted"/>
<dbReference type="Pfam" id="PF02525">
    <property type="entry name" value="Flavodoxin_2"/>
    <property type="match status" value="1"/>
</dbReference>
<keyword evidence="1" id="KW-0560">Oxidoreductase</keyword>
<protein>
    <submittedName>
        <fullName evidence="3">NADPH oxidoreductase</fullName>
    </submittedName>
</protein>
<dbReference type="Proteomes" id="UP000078003">
    <property type="component" value="Unassembled WGS sequence"/>
</dbReference>
<comment type="caution">
    <text evidence="3">The sequence shown here is derived from an EMBL/GenBank/DDBJ whole genome shotgun (WGS) entry which is preliminary data.</text>
</comment>
<dbReference type="SUPFAM" id="SSF52218">
    <property type="entry name" value="Flavoproteins"/>
    <property type="match status" value="1"/>
</dbReference>
<evidence type="ECO:0000313" key="3">
    <source>
        <dbReference type="EMBL" id="OAM17062.1"/>
    </source>
</evidence>
<dbReference type="GO" id="GO:0009055">
    <property type="term" value="F:electron transfer activity"/>
    <property type="evidence" value="ECO:0007669"/>
    <property type="project" value="TreeGrafter"/>
</dbReference>
<evidence type="ECO:0000313" key="4">
    <source>
        <dbReference type="Proteomes" id="UP000078003"/>
    </source>
</evidence>
<dbReference type="GO" id="GO:0003955">
    <property type="term" value="F:NAD(P)H dehydrogenase (quinone) activity"/>
    <property type="evidence" value="ECO:0007669"/>
    <property type="project" value="TreeGrafter"/>
</dbReference>
<accession>A0A1A9RGM4</accession>
<dbReference type="AlphaFoldDB" id="A0A1A9RGM4"/>
<dbReference type="PANTHER" id="PTHR47307:SF1">
    <property type="entry name" value="GLUTATHIONE-REGULATED POTASSIUM-EFFLUX SYSTEM ANCILLARY PROTEIN KEFG"/>
    <property type="match status" value="1"/>
</dbReference>
<name>A0A1A9RGM4_EIKCO</name>
<sequence>MKVLVNLFHPHLERSVVNRAWADRLANQPGITLRNLYALYPDGKIDVAVEQQALAEHDRLVFQHPFYWYSTPPLMKQWLDDVLTYGWAYGPGGNALAGKEWLSAISTGGPADSYQAGGYNRFSMSEFLKPLVQTASLLQTIFLPPFIFHGAVVADSEAIRASADALLDYIRNPLLDPQKKLAALQAKMESEGVNLE</sequence>
<evidence type="ECO:0000256" key="1">
    <source>
        <dbReference type="ARBA" id="ARBA00023002"/>
    </source>
</evidence>
<feature type="domain" description="Flavodoxin-like fold" evidence="2">
    <location>
        <begin position="1"/>
        <end position="166"/>
    </location>
</feature>
<dbReference type="RefSeq" id="WP_064104322.1">
    <property type="nucleotide sequence ID" value="NZ_LXSF01000003.1"/>
</dbReference>
<dbReference type="InterPro" id="IPR029039">
    <property type="entry name" value="Flavoprotein-like_sf"/>
</dbReference>
<evidence type="ECO:0000259" key="2">
    <source>
        <dbReference type="Pfam" id="PF02525"/>
    </source>
</evidence>
<organism evidence="3 4">
    <name type="scientific">Eikenella corrodens</name>
    <dbReference type="NCBI Taxonomy" id="539"/>
    <lineage>
        <taxon>Bacteria</taxon>
        <taxon>Pseudomonadati</taxon>
        <taxon>Pseudomonadota</taxon>
        <taxon>Betaproteobacteria</taxon>
        <taxon>Neisseriales</taxon>
        <taxon>Neisseriaceae</taxon>
        <taxon>Eikenella</taxon>
    </lineage>
</organism>
<dbReference type="Gene3D" id="3.40.50.360">
    <property type="match status" value="1"/>
</dbReference>
<reference evidence="4" key="1">
    <citation type="submission" date="2016-05" db="EMBL/GenBank/DDBJ databases">
        <title>Draft genome of Corynebacterium afermentans subsp. afermentans LCDC 88199T.</title>
        <authorList>
            <person name="Bernier A.-M."/>
            <person name="Bernard K."/>
        </authorList>
    </citation>
    <scope>NUCLEOTIDE SEQUENCE [LARGE SCALE GENOMIC DNA]</scope>
    <source>
        <strain evidence="4">NML01-0328</strain>
    </source>
</reference>
<dbReference type="InterPro" id="IPR003680">
    <property type="entry name" value="Flavodoxin_fold"/>
</dbReference>
<gene>
    <name evidence="3" type="ORF">A7P85_04695</name>
</gene>
<dbReference type="InterPro" id="IPR046980">
    <property type="entry name" value="KefG/KefF"/>
</dbReference>